<keyword evidence="3" id="KW-1185">Reference proteome</keyword>
<evidence type="ECO:0000256" key="1">
    <source>
        <dbReference type="SAM" id="MobiDB-lite"/>
    </source>
</evidence>
<sequence length="129" mass="14384">MDLLGLRREEAVQAQLQSSGRNVDIYEQIGGGKGYNRNTQQCCVKVQELQQAHQRAREANSHSGAELQICHFYKVFHAILGWYSTTSPNGPVDTLEESLSQVNRVNIKEKVLDDEEENGGQVTGDPVVQ</sequence>
<gene>
    <name evidence="2" type="ORF">UY3_13626</name>
</gene>
<organism evidence="2 3">
    <name type="scientific">Chelonia mydas</name>
    <name type="common">Green sea-turtle</name>
    <name type="synonym">Chelonia agassizi</name>
    <dbReference type="NCBI Taxonomy" id="8469"/>
    <lineage>
        <taxon>Eukaryota</taxon>
        <taxon>Metazoa</taxon>
        <taxon>Chordata</taxon>
        <taxon>Craniata</taxon>
        <taxon>Vertebrata</taxon>
        <taxon>Euteleostomi</taxon>
        <taxon>Archelosauria</taxon>
        <taxon>Testudinata</taxon>
        <taxon>Testudines</taxon>
        <taxon>Cryptodira</taxon>
        <taxon>Durocryptodira</taxon>
        <taxon>Americhelydia</taxon>
        <taxon>Chelonioidea</taxon>
        <taxon>Cheloniidae</taxon>
        <taxon>Chelonia</taxon>
    </lineage>
</organism>
<dbReference type="AlphaFoldDB" id="M7BAV1"/>
<reference evidence="3" key="1">
    <citation type="journal article" date="2013" name="Nat. Genet.">
        <title>The draft genomes of soft-shell turtle and green sea turtle yield insights into the development and evolution of the turtle-specific body plan.</title>
        <authorList>
            <person name="Wang Z."/>
            <person name="Pascual-Anaya J."/>
            <person name="Zadissa A."/>
            <person name="Li W."/>
            <person name="Niimura Y."/>
            <person name="Huang Z."/>
            <person name="Li C."/>
            <person name="White S."/>
            <person name="Xiong Z."/>
            <person name="Fang D."/>
            <person name="Wang B."/>
            <person name="Ming Y."/>
            <person name="Chen Y."/>
            <person name="Zheng Y."/>
            <person name="Kuraku S."/>
            <person name="Pignatelli M."/>
            <person name="Herrero J."/>
            <person name="Beal K."/>
            <person name="Nozawa M."/>
            <person name="Li Q."/>
            <person name="Wang J."/>
            <person name="Zhang H."/>
            <person name="Yu L."/>
            <person name="Shigenobu S."/>
            <person name="Wang J."/>
            <person name="Liu J."/>
            <person name="Flicek P."/>
            <person name="Searle S."/>
            <person name="Wang J."/>
            <person name="Kuratani S."/>
            <person name="Yin Y."/>
            <person name="Aken B."/>
            <person name="Zhang G."/>
            <person name="Irie N."/>
        </authorList>
    </citation>
    <scope>NUCLEOTIDE SEQUENCE [LARGE SCALE GENOMIC DNA]</scope>
</reference>
<evidence type="ECO:0000313" key="2">
    <source>
        <dbReference type="EMBL" id="EMP29278.1"/>
    </source>
</evidence>
<feature type="region of interest" description="Disordered" evidence="1">
    <location>
        <begin position="109"/>
        <end position="129"/>
    </location>
</feature>
<dbReference type="EMBL" id="KB557569">
    <property type="protein sequence ID" value="EMP29278.1"/>
    <property type="molecule type" value="Genomic_DNA"/>
</dbReference>
<protein>
    <submittedName>
        <fullName evidence="2">Uncharacterized protein</fullName>
    </submittedName>
</protein>
<accession>M7BAV1</accession>
<evidence type="ECO:0000313" key="3">
    <source>
        <dbReference type="Proteomes" id="UP000031443"/>
    </source>
</evidence>
<dbReference type="Proteomes" id="UP000031443">
    <property type="component" value="Unassembled WGS sequence"/>
</dbReference>
<name>M7BAV1_CHEMY</name>
<proteinExistence type="predicted"/>